<dbReference type="GO" id="GO:0051301">
    <property type="term" value="P:cell division"/>
    <property type="evidence" value="ECO:0007669"/>
    <property type="project" value="UniProtKB-KW"/>
</dbReference>
<proteinExistence type="predicted"/>
<evidence type="ECO:0000256" key="7">
    <source>
        <dbReference type="ARBA" id="ARBA00023306"/>
    </source>
</evidence>
<evidence type="ECO:0000256" key="6">
    <source>
        <dbReference type="ARBA" id="ARBA00023136"/>
    </source>
</evidence>
<dbReference type="AlphaFoldDB" id="A0A845RPW1"/>
<dbReference type="InterPro" id="IPR050487">
    <property type="entry name" value="FtsQ_DivIB"/>
</dbReference>
<dbReference type="Pfam" id="PF08478">
    <property type="entry name" value="POTRA_1"/>
    <property type="match status" value="1"/>
</dbReference>
<keyword evidence="4 9" id="KW-0812">Transmembrane</keyword>
<feature type="compositionally biased region" description="Low complexity" evidence="8">
    <location>
        <begin position="340"/>
        <end position="356"/>
    </location>
</feature>
<comment type="subcellular location">
    <subcellularLocation>
        <location evidence="1">Membrane</location>
    </subcellularLocation>
</comment>
<evidence type="ECO:0000256" key="2">
    <source>
        <dbReference type="ARBA" id="ARBA00022475"/>
    </source>
</evidence>
<evidence type="ECO:0000259" key="10">
    <source>
        <dbReference type="PROSITE" id="PS51779"/>
    </source>
</evidence>
<evidence type="ECO:0000256" key="8">
    <source>
        <dbReference type="SAM" id="MobiDB-lite"/>
    </source>
</evidence>
<evidence type="ECO:0000313" key="13">
    <source>
        <dbReference type="Proteomes" id="UP000446348"/>
    </source>
</evidence>
<evidence type="ECO:0000256" key="1">
    <source>
        <dbReference type="ARBA" id="ARBA00004370"/>
    </source>
</evidence>
<keyword evidence="6 9" id="KW-0472">Membrane</keyword>
<dbReference type="GO" id="GO:0005886">
    <property type="term" value="C:plasma membrane"/>
    <property type="evidence" value="ECO:0007669"/>
    <property type="project" value="TreeGrafter"/>
</dbReference>
<keyword evidence="2" id="KW-1003">Cell membrane</keyword>
<dbReference type="EMBL" id="VIQT01000010">
    <property type="protein sequence ID" value="NDO39487.1"/>
    <property type="molecule type" value="Genomic_DNA"/>
</dbReference>
<dbReference type="OrthoDB" id="1863519at2"/>
<evidence type="ECO:0000256" key="5">
    <source>
        <dbReference type="ARBA" id="ARBA00022989"/>
    </source>
</evidence>
<gene>
    <name evidence="11" type="ORF">D3Z39_12440</name>
    <name evidence="12" type="ORF">FMM72_09500</name>
</gene>
<protein>
    <submittedName>
        <fullName evidence="11">FtsQ-type POTRA domain-containing protein</fullName>
    </submittedName>
</protein>
<dbReference type="Gene3D" id="3.10.20.310">
    <property type="entry name" value="membrane protein fhac"/>
    <property type="match status" value="1"/>
</dbReference>
<dbReference type="InterPro" id="IPR034746">
    <property type="entry name" value="POTRA"/>
</dbReference>
<feature type="compositionally biased region" description="Low complexity" evidence="8">
    <location>
        <begin position="373"/>
        <end position="384"/>
    </location>
</feature>
<feature type="transmembrane region" description="Helical" evidence="9">
    <location>
        <begin position="39"/>
        <end position="62"/>
    </location>
</feature>
<name>A0A845RPW1_9FIRM</name>
<feature type="region of interest" description="Disordered" evidence="8">
    <location>
        <begin position="365"/>
        <end position="384"/>
    </location>
</feature>
<sequence>MKQKIISFGGPIRRASPDRNRAAAAVNARRRRKRAGRQTLHYILILLAAAAIMLLLSLTVLFRVETIEVTGSTRYAAGELLDALGVQVGDNLFRVSARGVEKRLTEKFPYVQSVKLHRVLPAKLVVEITQARPLGAVETAGGYVVIGRDGRVLEIGAQAVPDGVMIISGMYLYQPQIGRVLGQGYSGDEQKQAALEKEAFKMLSLLSDAIAQTEFEKITFVDFTDRLNMLLIYDNRVILELGTEADLPYKLRFAKNVLESELESSFTGTLDVSLAPTKKTVYALPGDITAELEKRRASAAVQQEQAEPDSSAPATSSEPADPSLAVVPGTAPASSQEENVSSSADEQSQASSAVDDFLAVIPGTAPSAVKDPAASSSSASESAE</sequence>
<dbReference type="PROSITE" id="PS51779">
    <property type="entry name" value="POTRA"/>
    <property type="match status" value="1"/>
</dbReference>
<evidence type="ECO:0000313" key="11">
    <source>
        <dbReference type="EMBL" id="NBI79662.1"/>
    </source>
</evidence>
<organism evidence="11 13">
    <name type="scientific">Anaerotruncus colihominis</name>
    <dbReference type="NCBI Taxonomy" id="169435"/>
    <lineage>
        <taxon>Bacteria</taxon>
        <taxon>Bacillati</taxon>
        <taxon>Bacillota</taxon>
        <taxon>Clostridia</taxon>
        <taxon>Eubacteriales</taxon>
        <taxon>Oscillospiraceae</taxon>
        <taxon>Anaerotruncus</taxon>
    </lineage>
</organism>
<evidence type="ECO:0000313" key="12">
    <source>
        <dbReference type="EMBL" id="NDO39487.1"/>
    </source>
</evidence>
<keyword evidence="7" id="KW-0131">Cell cycle</keyword>
<dbReference type="RefSeq" id="WP_160210393.1">
    <property type="nucleotide sequence ID" value="NZ_CAMUSJ010000102.1"/>
</dbReference>
<dbReference type="EMBL" id="QXWZ01000023">
    <property type="protein sequence ID" value="NBI79662.1"/>
    <property type="molecule type" value="Genomic_DNA"/>
</dbReference>
<evidence type="ECO:0000256" key="3">
    <source>
        <dbReference type="ARBA" id="ARBA00022618"/>
    </source>
</evidence>
<evidence type="ECO:0000313" key="14">
    <source>
        <dbReference type="Proteomes" id="UP000462501"/>
    </source>
</evidence>
<reference evidence="12 14" key="2">
    <citation type="submission" date="2019-06" db="EMBL/GenBank/DDBJ databases">
        <title>Draft genome sequences of 15 bacterial species constituting the stable defined intestinal microbiota of the GM15 gnotobiotic mouse model.</title>
        <authorList>
            <person name="Elie C."/>
            <person name="Mathieu A."/>
            <person name="Saliou A."/>
            <person name="Darnaud M."/>
            <person name="Leulier F."/>
            <person name="Tamellini A."/>
        </authorList>
    </citation>
    <scope>NUCLEOTIDE SEQUENCE [LARGE SCALE GENOMIC DNA]</scope>
    <source>
        <strain evidence="12 14">JM4-15</strain>
    </source>
</reference>
<evidence type="ECO:0000256" key="4">
    <source>
        <dbReference type="ARBA" id="ARBA00022692"/>
    </source>
</evidence>
<accession>A0A845RPW1</accession>
<dbReference type="Proteomes" id="UP000446348">
    <property type="component" value="Unassembled WGS sequence"/>
</dbReference>
<dbReference type="InterPro" id="IPR013685">
    <property type="entry name" value="POTRA_FtsQ_type"/>
</dbReference>
<dbReference type="Proteomes" id="UP000462501">
    <property type="component" value="Unassembled WGS sequence"/>
</dbReference>
<keyword evidence="3" id="KW-0132">Cell division</keyword>
<dbReference type="PANTHER" id="PTHR37820:SF1">
    <property type="entry name" value="CELL DIVISION PROTEIN FTSQ"/>
    <property type="match status" value="1"/>
</dbReference>
<feature type="domain" description="POTRA" evidence="10">
    <location>
        <begin position="62"/>
        <end position="131"/>
    </location>
</feature>
<feature type="region of interest" description="Disordered" evidence="8">
    <location>
        <begin position="294"/>
        <end position="358"/>
    </location>
</feature>
<keyword evidence="5 9" id="KW-1133">Transmembrane helix</keyword>
<dbReference type="PANTHER" id="PTHR37820">
    <property type="entry name" value="CELL DIVISION PROTEIN DIVIB"/>
    <property type="match status" value="1"/>
</dbReference>
<comment type="caution">
    <text evidence="11">The sequence shown here is derived from an EMBL/GenBank/DDBJ whole genome shotgun (WGS) entry which is preliminary data.</text>
</comment>
<reference evidence="11 13" key="1">
    <citation type="submission" date="2018-08" db="EMBL/GenBank/DDBJ databases">
        <title>Murine metabolic-syndrome-specific gut microbial biobank.</title>
        <authorList>
            <person name="Liu C."/>
        </authorList>
    </citation>
    <scope>NUCLEOTIDE SEQUENCE [LARGE SCALE GENOMIC DNA]</scope>
    <source>
        <strain evidence="11 13">X69</strain>
    </source>
</reference>
<evidence type="ECO:0000256" key="9">
    <source>
        <dbReference type="SAM" id="Phobius"/>
    </source>
</evidence>